<keyword evidence="1" id="KW-0812">Transmembrane</keyword>
<name>A0A4S2K679_9HYME</name>
<accession>A0A4S2K679</accession>
<organism evidence="2 3">
    <name type="scientific">Temnothorax longispinosus</name>
    <dbReference type="NCBI Taxonomy" id="300112"/>
    <lineage>
        <taxon>Eukaryota</taxon>
        <taxon>Metazoa</taxon>
        <taxon>Ecdysozoa</taxon>
        <taxon>Arthropoda</taxon>
        <taxon>Hexapoda</taxon>
        <taxon>Insecta</taxon>
        <taxon>Pterygota</taxon>
        <taxon>Neoptera</taxon>
        <taxon>Endopterygota</taxon>
        <taxon>Hymenoptera</taxon>
        <taxon>Apocrita</taxon>
        <taxon>Aculeata</taxon>
        <taxon>Formicoidea</taxon>
        <taxon>Formicidae</taxon>
        <taxon>Myrmicinae</taxon>
        <taxon>Temnothorax</taxon>
    </lineage>
</organism>
<dbReference type="Proteomes" id="UP000310200">
    <property type="component" value="Unassembled WGS sequence"/>
</dbReference>
<comment type="caution">
    <text evidence="2">The sequence shown here is derived from an EMBL/GenBank/DDBJ whole genome shotgun (WGS) entry which is preliminary data.</text>
</comment>
<protein>
    <submittedName>
        <fullName evidence="2">Uncharacterized protein</fullName>
    </submittedName>
</protein>
<keyword evidence="1" id="KW-0472">Membrane</keyword>
<proteinExistence type="predicted"/>
<evidence type="ECO:0000313" key="2">
    <source>
        <dbReference type="EMBL" id="TGZ42268.1"/>
    </source>
</evidence>
<reference evidence="2 3" key="1">
    <citation type="journal article" date="2019" name="Philos. Trans. R. Soc. Lond., B, Biol. Sci.">
        <title>Ant behaviour and brain gene expression of defending hosts depend on the ecological success of the intruding social parasite.</title>
        <authorList>
            <person name="Kaur R."/>
            <person name="Stoldt M."/>
            <person name="Jongepier E."/>
            <person name="Feldmeyer B."/>
            <person name="Menzel F."/>
            <person name="Bornberg-Bauer E."/>
            <person name="Foitzik S."/>
        </authorList>
    </citation>
    <scope>NUCLEOTIDE SEQUENCE [LARGE SCALE GENOMIC DNA]</scope>
    <source>
        <tissue evidence="2">Whole body</tissue>
    </source>
</reference>
<evidence type="ECO:0000313" key="3">
    <source>
        <dbReference type="Proteomes" id="UP000310200"/>
    </source>
</evidence>
<dbReference type="AlphaFoldDB" id="A0A4S2K679"/>
<keyword evidence="3" id="KW-1185">Reference proteome</keyword>
<keyword evidence="1" id="KW-1133">Transmembrane helix</keyword>
<evidence type="ECO:0000256" key="1">
    <source>
        <dbReference type="SAM" id="Phobius"/>
    </source>
</evidence>
<dbReference type="EMBL" id="QBLH01003218">
    <property type="protein sequence ID" value="TGZ42268.1"/>
    <property type="molecule type" value="Genomic_DNA"/>
</dbReference>
<sequence length="185" mass="21449">MTDLGAYEQRYAREIIPNIAITIEAYLRADDYDRSHHTARGYMSGVDCSTRRRSYTPHRSSRAIRGMRRRHAEVVPNEQSETVRKTKVRWVGLNCIESVRPYPWPAIKPSRLKNEFPLERIFLGLACISVVVHLNLVVVCRTERNRYRLRYVLAARIAVVCSSILSGILTAHQIAYLYRDVMVPF</sequence>
<feature type="transmembrane region" description="Helical" evidence="1">
    <location>
        <begin position="121"/>
        <end position="139"/>
    </location>
</feature>
<gene>
    <name evidence="2" type="ORF">DBV15_07831</name>
</gene>
<feature type="transmembrane region" description="Helical" evidence="1">
    <location>
        <begin position="151"/>
        <end position="178"/>
    </location>
</feature>